<gene>
    <name evidence="3" type="ORF">CLV35_1705</name>
</gene>
<reference evidence="3 4" key="1">
    <citation type="submission" date="2018-10" db="EMBL/GenBank/DDBJ databases">
        <title>Genomic Encyclopedia of Archaeal and Bacterial Type Strains, Phase II (KMG-II): from individual species to whole genera.</title>
        <authorList>
            <person name="Goeker M."/>
        </authorList>
    </citation>
    <scope>NUCLEOTIDE SEQUENCE [LARGE SCALE GENOMIC DNA]</scope>
    <source>
        <strain evidence="3 4">RP-AC37</strain>
    </source>
</reference>
<organism evidence="3 4">
    <name type="scientific">Motilibacter peucedani</name>
    <dbReference type="NCBI Taxonomy" id="598650"/>
    <lineage>
        <taxon>Bacteria</taxon>
        <taxon>Bacillati</taxon>
        <taxon>Actinomycetota</taxon>
        <taxon>Actinomycetes</taxon>
        <taxon>Motilibacterales</taxon>
        <taxon>Motilibacteraceae</taxon>
        <taxon>Motilibacter</taxon>
    </lineage>
</organism>
<proteinExistence type="predicted"/>
<dbReference type="PANTHER" id="PTHR35526">
    <property type="entry name" value="ANTI-SIGMA-F FACTOR RSBW-RELATED"/>
    <property type="match status" value="1"/>
</dbReference>
<dbReference type="InterPro" id="IPR050267">
    <property type="entry name" value="Anti-sigma-factor_SerPK"/>
</dbReference>
<dbReference type="OrthoDB" id="4088450at2"/>
<dbReference type="Pfam" id="PF13581">
    <property type="entry name" value="HATPase_c_2"/>
    <property type="match status" value="1"/>
</dbReference>
<dbReference type="InterPro" id="IPR000014">
    <property type="entry name" value="PAS"/>
</dbReference>
<dbReference type="SMART" id="SM00091">
    <property type="entry name" value="PAS"/>
    <property type="match status" value="1"/>
</dbReference>
<dbReference type="GO" id="GO:0006355">
    <property type="term" value="P:regulation of DNA-templated transcription"/>
    <property type="evidence" value="ECO:0007669"/>
    <property type="project" value="InterPro"/>
</dbReference>
<dbReference type="InParanoid" id="A0A420XPS6"/>
<comment type="caution">
    <text evidence="3">The sequence shown here is derived from an EMBL/GenBank/DDBJ whole genome shotgun (WGS) entry which is preliminary data.</text>
</comment>
<dbReference type="Proteomes" id="UP000281955">
    <property type="component" value="Unassembled WGS sequence"/>
</dbReference>
<protein>
    <submittedName>
        <fullName evidence="3">PAS domain S-box-containing protein</fullName>
    </submittedName>
</protein>
<dbReference type="CDD" id="cd00130">
    <property type="entry name" value="PAS"/>
    <property type="match status" value="1"/>
</dbReference>
<keyword evidence="1" id="KW-0418">Kinase</keyword>
<keyword evidence="4" id="KW-1185">Reference proteome</keyword>
<evidence type="ECO:0000256" key="1">
    <source>
        <dbReference type="ARBA" id="ARBA00022527"/>
    </source>
</evidence>
<evidence type="ECO:0000259" key="2">
    <source>
        <dbReference type="PROSITE" id="PS50112"/>
    </source>
</evidence>
<dbReference type="EMBL" id="RBWV01000011">
    <property type="protein sequence ID" value="RKS75246.1"/>
    <property type="molecule type" value="Genomic_DNA"/>
</dbReference>
<evidence type="ECO:0000313" key="3">
    <source>
        <dbReference type="EMBL" id="RKS75246.1"/>
    </source>
</evidence>
<dbReference type="InterPro" id="IPR013767">
    <property type="entry name" value="PAS_fold"/>
</dbReference>
<dbReference type="PROSITE" id="PS50112">
    <property type="entry name" value="PAS"/>
    <property type="match status" value="1"/>
</dbReference>
<dbReference type="SUPFAM" id="SSF55874">
    <property type="entry name" value="ATPase domain of HSP90 chaperone/DNA topoisomerase II/histidine kinase"/>
    <property type="match status" value="1"/>
</dbReference>
<dbReference type="InterPro" id="IPR035965">
    <property type="entry name" value="PAS-like_dom_sf"/>
</dbReference>
<dbReference type="Gene3D" id="3.30.450.20">
    <property type="entry name" value="PAS domain"/>
    <property type="match status" value="1"/>
</dbReference>
<keyword evidence="1" id="KW-0808">Transferase</keyword>
<dbReference type="InterPro" id="IPR036890">
    <property type="entry name" value="HATPase_C_sf"/>
</dbReference>
<dbReference type="SUPFAM" id="SSF55785">
    <property type="entry name" value="PYP-like sensor domain (PAS domain)"/>
    <property type="match status" value="1"/>
</dbReference>
<dbReference type="AlphaFoldDB" id="A0A420XPS6"/>
<sequence length="421" mass="44606">MVEGPASGGAPDLVHREVGLAPEPASVRRARHAVEDTLRRAGQAEDVVDTAALLVSELVTNAVVHARSSVGITVTVNRRGVVVEVADHSPHLPVQRSFTTDATTGRGLELLQALSVQHGARRTDSGGKVVWFALGQPQPERAEQAAPQPEPSVEVRLLHLPVGLYATFLEHAASLLREHLMTALDEATRADASEADDAAAGNEALTVLAEAVAPSLAAAAPGASSVDARAQLPRSAVPRFLTLQRALDRAVAQAAAGLLLAPASQPEIRRLRIWCCDQVVNQAMGADPEPWSRLDASAAPMARESPAWDTSSVTASDRALLAADDANRILAVSAPAAELLGWSREALVGRRLVAIIPPRMHEAHIAGFVRFLLTGERHVVGRRVEMPALRQDGSEVQVGLLVEAHRLPSQRTVLVAELDPA</sequence>
<dbReference type="Gene3D" id="3.30.565.10">
    <property type="entry name" value="Histidine kinase-like ATPase, C-terminal domain"/>
    <property type="match status" value="1"/>
</dbReference>
<dbReference type="NCBIfam" id="TIGR00229">
    <property type="entry name" value="sensory_box"/>
    <property type="match status" value="1"/>
</dbReference>
<dbReference type="GO" id="GO:0004674">
    <property type="term" value="F:protein serine/threonine kinase activity"/>
    <property type="evidence" value="ECO:0007669"/>
    <property type="project" value="UniProtKB-KW"/>
</dbReference>
<name>A0A420XPS6_9ACTN</name>
<dbReference type="PANTHER" id="PTHR35526:SF3">
    <property type="entry name" value="ANTI-SIGMA-F FACTOR RSBW"/>
    <property type="match status" value="1"/>
</dbReference>
<dbReference type="CDD" id="cd16936">
    <property type="entry name" value="HATPase_RsbW-like"/>
    <property type="match status" value="1"/>
</dbReference>
<keyword evidence="1" id="KW-0723">Serine/threonine-protein kinase</keyword>
<dbReference type="Pfam" id="PF00989">
    <property type="entry name" value="PAS"/>
    <property type="match status" value="1"/>
</dbReference>
<dbReference type="InterPro" id="IPR003594">
    <property type="entry name" value="HATPase_dom"/>
</dbReference>
<accession>A0A420XPS6</accession>
<evidence type="ECO:0000313" key="4">
    <source>
        <dbReference type="Proteomes" id="UP000281955"/>
    </source>
</evidence>
<feature type="domain" description="PAS" evidence="2">
    <location>
        <begin position="320"/>
        <end position="353"/>
    </location>
</feature>